<gene>
    <name evidence="1" type="ORF">SCF082_LOCUS28774</name>
</gene>
<evidence type="ECO:0000313" key="1">
    <source>
        <dbReference type="EMBL" id="CAK9052649.1"/>
    </source>
</evidence>
<protein>
    <submittedName>
        <fullName evidence="1">Uncharacterized protein</fullName>
    </submittedName>
</protein>
<reference evidence="1 2" key="1">
    <citation type="submission" date="2024-02" db="EMBL/GenBank/DDBJ databases">
        <authorList>
            <person name="Chen Y."/>
            <person name="Shah S."/>
            <person name="Dougan E. K."/>
            <person name="Thang M."/>
            <person name="Chan C."/>
        </authorList>
    </citation>
    <scope>NUCLEOTIDE SEQUENCE [LARGE SCALE GENOMIC DNA]</scope>
</reference>
<accession>A0ABP0MMG0</accession>
<comment type="caution">
    <text evidence="1">The sequence shown here is derived from an EMBL/GenBank/DDBJ whole genome shotgun (WGS) entry which is preliminary data.</text>
</comment>
<evidence type="ECO:0000313" key="2">
    <source>
        <dbReference type="Proteomes" id="UP001642464"/>
    </source>
</evidence>
<dbReference type="EMBL" id="CAXAMM010022858">
    <property type="protein sequence ID" value="CAK9052649.1"/>
    <property type="molecule type" value="Genomic_DNA"/>
</dbReference>
<organism evidence="1 2">
    <name type="scientific">Durusdinium trenchii</name>
    <dbReference type="NCBI Taxonomy" id="1381693"/>
    <lineage>
        <taxon>Eukaryota</taxon>
        <taxon>Sar</taxon>
        <taxon>Alveolata</taxon>
        <taxon>Dinophyceae</taxon>
        <taxon>Suessiales</taxon>
        <taxon>Symbiodiniaceae</taxon>
        <taxon>Durusdinium</taxon>
    </lineage>
</organism>
<name>A0ABP0MMG0_9DINO</name>
<dbReference type="Proteomes" id="UP001642464">
    <property type="component" value="Unassembled WGS sequence"/>
</dbReference>
<sequence length="660" mass="70507">MDMVLLWRLFLTFFVGQAQEEPPCVDLLQHQLHLENASMMAIDTGHVAQQAPAGPLVPVAPAPPPVPALTNPGLKANVVSYQLWQAKTQINLNVQNNINEAPPKEPSWEDGDKWANAIGASQGLAQSIQSCAATSSTATPGWTGSCINTIGNNALQVTSQVMMLADVCIPEGIVAAGVGEMVISLLFGGSSSSSSPSPPPMNAQQLVDAVELGTLSTTCTLMSNSVQDVIASLQTILSATSQNYWSVSNWDTWTGSSPQSILYAQQQLLTFAQDCIQTYAQTTFLKSTSDFVGSFSPQCKSTCGTEDAYNQHYTACSGGAQQLNQWLTTWDANVQLFLNATSLFGAARSAVQAIARANVLDYTLSEVNTYKNFIASTQSLTPWVLLLTKLQHDMCDHCYGSQQWPIIKCSGSGSQEQREKMITLMGQMVTNTLKGFDDMGLTTSVDTSWVDLPCKSCPPGWIPVGKCEQTNPGAAWFDGGTQSCVSSCGCMEHVNKGCYKVFADLANQNPWPLPPLPSPPATGPPIRINVTMIQHNGLCVHHTSKALLHSCSSSSDKKLFAVMSQNFLFPDPSSSTPISSTSEPYCFFAKEGALDIGTGSDCQSGWQFQHVAANGAGSPPGTWPVQIVANGLCWTVSGSSLVLSKCAQASAQQTFVLVQP</sequence>
<keyword evidence="2" id="KW-1185">Reference proteome</keyword>
<proteinExistence type="predicted"/>